<dbReference type="EMBL" id="QGNZ01000004">
    <property type="protein sequence ID" value="PWS26216.1"/>
    <property type="molecule type" value="Genomic_DNA"/>
</dbReference>
<dbReference type="InterPro" id="IPR017395">
    <property type="entry name" value="Chlorophyllase-like"/>
</dbReference>
<name>A0A317ELQ7_9SPHI</name>
<reference evidence="1 2" key="1">
    <citation type="submission" date="2018-05" db="EMBL/GenBank/DDBJ databases">
        <title>Pedobacter paludis sp. nov., isolated from wetland soil.</title>
        <authorList>
            <person name="Zhang Y."/>
            <person name="Wang G."/>
        </authorList>
    </citation>
    <scope>NUCLEOTIDE SEQUENCE [LARGE SCALE GENOMIC DNA]</scope>
    <source>
        <strain evidence="1 2">KCTC22721</strain>
    </source>
</reference>
<dbReference type="SUPFAM" id="SSF53474">
    <property type="entry name" value="alpha/beta-Hydrolases"/>
    <property type="match status" value="1"/>
</dbReference>
<proteinExistence type="predicted"/>
<dbReference type="OrthoDB" id="192696at2"/>
<dbReference type="RefSeq" id="WP_109926782.1">
    <property type="nucleotide sequence ID" value="NZ_QGNZ01000004.1"/>
</dbReference>
<dbReference type="AlphaFoldDB" id="A0A317ELQ7"/>
<keyword evidence="2" id="KW-1185">Reference proteome</keyword>
<evidence type="ECO:0000313" key="1">
    <source>
        <dbReference type="EMBL" id="PWS26216.1"/>
    </source>
</evidence>
<accession>A0A317ELQ7</accession>
<dbReference type="Gene3D" id="3.40.50.1820">
    <property type="entry name" value="alpha/beta hydrolase"/>
    <property type="match status" value="1"/>
</dbReference>
<comment type="caution">
    <text evidence="1">The sequence shown here is derived from an EMBL/GenBank/DDBJ whole genome shotgun (WGS) entry which is preliminary data.</text>
</comment>
<dbReference type="PANTHER" id="PTHR33428">
    <property type="entry name" value="CHLOROPHYLLASE-2, CHLOROPLASTIC"/>
    <property type="match status" value="1"/>
</dbReference>
<dbReference type="Proteomes" id="UP000245379">
    <property type="component" value="Unassembled WGS sequence"/>
</dbReference>
<evidence type="ECO:0000313" key="2">
    <source>
        <dbReference type="Proteomes" id="UP000245379"/>
    </source>
</evidence>
<dbReference type="Pfam" id="PF07224">
    <property type="entry name" value="Chlorophyllase"/>
    <property type="match status" value="1"/>
</dbReference>
<gene>
    <name evidence="1" type="ORF">DHW03_15595</name>
</gene>
<dbReference type="InterPro" id="IPR029058">
    <property type="entry name" value="AB_hydrolase_fold"/>
</dbReference>
<protein>
    <submittedName>
        <fullName evidence="1">Chlorophyllase</fullName>
    </submittedName>
</protein>
<organism evidence="1 2">
    <name type="scientific">Pedobacter yonginense</name>
    <dbReference type="NCBI Taxonomy" id="651869"/>
    <lineage>
        <taxon>Bacteria</taxon>
        <taxon>Pseudomonadati</taxon>
        <taxon>Bacteroidota</taxon>
        <taxon>Sphingobacteriia</taxon>
        <taxon>Sphingobacteriales</taxon>
        <taxon>Sphingobacteriaceae</taxon>
        <taxon>Pedobacter</taxon>
    </lineage>
</organism>
<sequence>MKLQNPIISISPILLRVPNRLAVLEIKVTAPASGGDLPVILLSHGHGASNFLSSYRGYAPLVDYYASQGFVVIQPTHQDSKTLALETNGPEGALFWKSRAEDLIFIIDNLKQILSDIKGLNERTNINNIAAVGHSMGGHTVAMLAGMQVYDPVSCKFVGIAEPRINAFVMFGTPGNGEDIAEWASKRYPILKGTEFSKMEREVLVVAGEHDSSNLFSTRSDWRMDAYQASPGPKTLLTVFNSGHMLGGISGYDALETAQTNDENPGTVKFVGEITSDYIRTRFYPENKSWENTTNALLKNEDPKGKIDSKPSVAV</sequence>
<dbReference type="PANTHER" id="PTHR33428:SF14">
    <property type="entry name" value="CARBOXYLESTERASE TYPE B DOMAIN-CONTAINING PROTEIN"/>
    <property type="match status" value="1"/>
</dbReference>